<accession>A0A0F8Y6L8</accession>
<feature type="non-terminal residue" evidence="1">
    <location>
        <position position="1"/>
    </location>
</feature>
<sequence>AFLNLRRAQGIVSLANNYPAELIEQAADVALANFRSITPKLLKALIENIQQRNIENNNQLSLSDETCSFVRDMEYFLHNQ</sequence>
<reference evidence="1" key="1">
    <citation type="journal article" date="2015" name="Nature">
        <title>Complex archaea that bridge the gap between prokaryotes and eukaryotes.</title>
        <authorList>
            <person name="Spang A."/>
            <person name="Saw J.H."/>
            <person name="Jorgensen S.L."/>
            <person name="Zaremba-Niedzwiedzka K."/>
            <person name="Martijn J."/>
            <person name="Lind A.E."/>
            <person name="van Eijk R."/>
            <person name="Schleper C."/>
            <person name="Guy L."/>
            <person name="Ettema T.J."/>
        </authorList>
    </citation>
    <scope>NUCLEOTIDE SEQUENCE</scope>
</reference>
<dbReference type="EMBL" id="LAZR01055126">
    <property type="protein sequence ID" value="KKK77082.1"/>
    <property type="molecule type" value="Genomic_DNA"/>
</dbReference>
<organism evidence="1">
    <name type="scientific">marine sediment metagenome</name>
    <dbReference type="NCBI Taxonomy" id="412755"/>
    <lineage>
        <taxon>unclassified sequences</taxon>
        <taxon>metagenomes</taxon>
        <taxon>ecological metagenomes</taxon>
    </lineage>
</organism>
<name>A0A0F8Y6L8_9ZZZZ</name>
<evidence type="ECO:0000313" key="1">
    <source>
        <dbReference type="EMBL" id="KKK77082.1"/>
    </source>
</evidence>
<proteinExistence type="predicted"/>
<comment type="caution">
    <text evidence="1">The sequence shown here is derived from an EMBL/GenBank/DDBJ whole genome shotgun (WGS) entry which is preliminary data.</text>
</comment>
<dbReference type="AlphaFoldDB" id="A0A0F8Y6L8"/>
<protein>
    <submittedName>
        <fullName evidence="1">Uncharacterized protein</fullName>
    </submittedName>
</protein>
<gene>
    <name evidence="1" type="ORF">LCGC14_2857170</name>
</gene>